<comment type="similarity">
    <text evidence="4">Belongs to the class I-like SAM-binding methyltransferase superfamily. RKM5 family.</text>
</comment>
<dbReference type="Proteomes" id="UP001623330">
    <property type="component" value="Unassembled WGS sequence"/>
</dbReference>
<keyword evidence="7" id="KW-1185">Reference proteome</keyword>
<evidence type="ECO:0000313" key="6">
    <source>
        <dbReference type="EMBL" id="KAL3231049.1"/>
    </source>
</evidence>
<proteinExistence type="inferred from homology"/>
<evidence type="ECO:0000256" key="5">
    <source>
        <dbReference type="ARBA" id="ARBA00039932"/>
    </source>
</evidence>
<reference evidence="6 7" key="1">
    <citation type="submission" date="2024-05" db="EMBL/GenBank/DDBJ databases">
        <title>Long read based assembly of the Candida bracarensis genome reveals expanded adhesin content.</title>
        <authorList>
            <person name="Marcet-Houben M."/>
            <person name="Ksiezopolska E."/>
            <person name="Gabaldon T."/>
        </authorList>
    </citation>
    <scope>NUCLEOTIDE SEQUENCE [LARGE SCALE GENOMIC DNA]</scope>
    <source>
        <strain evidence="6 7">CBM6</strain>
    </source>
</reference>
<dbReference type="PANTHER" id="PTHR14614:SF109">
    <property type="entry name" value="RIBOSOMAL LYSINE N-METHYLTRANSFERASE 5"/>
    <property type="match status" value="1"/>
</dbReference>
<evidence type="ECO:0000256" key="4">
    <source>
        <dbReference type="ARBA" id="ARBA00038458"/>
    </source>
</evidence>
<comment type="caution">
    <text evidence="6">The sequence shown here is derived from an EMBL/GenBank/DDBJ whole genome shotgun (WGS) entry which is preliminary data.</text>
</comment>
<protein>
    <recommendedName>
        <fullName evidence="5">Ribosomal lysine N-methyltransferase 5</fullName>
    </recommendedName>
</protein>
<evidence type="ECO:0000256" key="2">
    <source>
        <dbReference type="ARBA" id="ARBA00022679"/>
    </source>
</evidence>
<dbReference type="InterPro" id="IPR029063">
    <property type="entry name" value="SAM-dependent_MTases_sf"/>
</dbReference>
<dbReference type="InterPro" id="IPR019410">
    <property type="entry name" value="Methyltransf_16"/>
</dbReference>
<keyword evidence="1" id="KW-0489">Methyltransferase</keyword>
<gene>
    <name evidence="6" type="ORF">RNJ44_00688</name>
</gene>
<dbReference type="Gene3D" id="3.40.50.150">
    <property type="entry name" value="Vaccinia Virus protein VP39"/>
    <property type="match status" value="1"/>
</dbReference>
<evidence type="ECO:0000313" key="7">
    <source>
        <dbReference type="Proteomes" id="UP001623330"/>
    </source>
</evidence>
<organism evidence="6 7">
    <name type="scientific">Nakaseomyces bracarensis</name>
    <dbReference type="NCBI Taxonomy" id="273131"/>
    <lineage>
        <taxon>Eukaryota</taxon>
        <taxon>Fungi</taxon>
        <taxon>Dikarya</taxon>
        <taxon>Ascomycota</taxon>
        <taxon>Saccharomycotina</taxon>
        <taxon>Saccharomycetes</taxon>
        <taxon>Saccharomycetales</taxon>
        <taxon>Saccharomycetaceae</taxon>
        <taxon>Nakaseomyces</taxon>
    </lineage>
</organism>
<accession>A0ABR4NS13</accession>
<keyword evidence="2" id="KW-0808">Transferase</keyword>
<dbReference type="PANTHER" id="PTHR14614">
    <property type="entry name" value="HEPATOCELLULAR CARCINOMA-ASSOCIATED ANTIGEN"/>
    <property type="match status" value="1"/>
</dbReference>
<dbReference type="EMBL" id="JBEVYD010000008">
    <property type="protein sequence ID" value="KAL3231049.1"/>
    <property type="molecule type" value="Genomic_DNA"/>
</dbReference>
<evidence type="ECO:0000256" key="1">
    <source>
        <dbReference type="ARBA" id="ARBA00022603"/>
    </source>
</evidence>
<sequence>MYFTLLKLEAESVYEYVFERYTALNSNADDIRQDLGIENTKNKSLTVEISADFTSGTSQEASKSGKRKKSKKLNQNETFYTFDINQQLTSLHSSVDNGNSTTGYVLWSLTPFFVRWLLFNNNSLPMRQRLDVDVITGDGEVTDTIRFPPLLDDKANILELGAGISSILPIICCNHVSKYICTDQRGILNGLKTNIMTNLNQVNRRNIVSRSLLLPKQKEDNNEAAGDEDMEEEKRKQDTVLEVLPLDWELFPKSANAIDPTLKLENPSFIIAMDVIYNEYLIDPFLETLKTLLQNLDSAHALVGFHLRSDDIVQQFLEKALDMDLQVYVIEEETWKNSRYGLYYIKL</sequence>
<keyword evidence="3" id="KW-0949">S-adenosyl-L-methionine</keyword>
<evidence type="ECO:0000256" key="3">
    <source>
        <dbReference type="ARBA" id="ARBA00022691"/>
    </source>
</evidence>
<name>A0ABR4NS13_9SACH</name>